<dbReference type="HOGENOM" id="CLU_3215049_0_0_11"/>
<dbReference type="Proteomes" id="UP000006247">
    <property type="component" value="Unassembled WGS sequence"/>
</dbReference>
<organism evidence="1 2">
    <name type="scientific">Corynebacterium matruchotii ATCC 33806</name>
    <dbReference type="NCBI Taxonomy" id="566549"/>
    <lineage>
        <taxon>Bacteria</taxon>
        <taxon>Bacillati</taxon>
        <taxon>Actinomycetota</taxon>
        <taxon>Actinomycetes</taxon>
        <taxon>Mycobacteriales</taxon>
        <taxon>Corynebacteriaceae</taxon>
        <taxon>Corynebacterium</taxon>
    </lineage>
</organism>
<evidence type="ECO:0000313" key="1">
    <source>
        <dbReference type="EMBL" id="EEG25837.1"/>
    </source>
</evidence>
<proteinExistence type="predicted"/>
<dbReference type="EMBL" id="ACEB01000046">
    <property type="protein sequence ID" value="EEG25837.1"/>
    <property type="molecule type" value="Genomic_DNA"/>
</dbReference>
<reference evidence="1 2" key="1">
    <citation type="submission" date="2009-01" db="EMBL/GenBank/DDBJ databases">
        <authorList>
            <person name="Fulton L."/>
            <person name="Clifton S."/>
            <person name="Chinwalla A.T."/>
            <person name="Mitreva M."/>
            <person name="Sodergren E."/>
            <person name="Weinstock G."/>
            <person name="Clifton S."/>
            <person name="Dooling D.J."/>
            <person name="Fulton B."/>
            <person name="Minx P."/>
            <person name="Pepin K.H."/>
            <person name="Johnson M."/>
            <person name="Bhonagiri V."/>
            <person name="Nash W.E."/>
            <person name="Mardis E.R."/>
            <person name="Wilson R.K."/>
        </authorList>
    </citation>
    <scope>NUCLEOTIDE SEQUENCE [LARGE SCALE GENOMIC DNA]</scope>
    <source>
        <strain evidence="1 2">ATCC 33806</strain>
    </source>
</reference>
<name>C0E6X7_9CORY</name>
<sequence length="44" mass="5137">MAPTRIIIETCYPQYSTNKPVPIVRARIGSYEIVTYQLVIRLRI</sequence>
<evidence type="ECO:0000313" key="2">
    <source>
        <dbReference type="Proteomes" id="UP000006247"/>
    </source>
</evidence>
<comment type="caution">
    <text evidence="1">The sequence shown here is derived from an EMBL/GenBank/DDBJ whole genome shotgun (WGS) entry which is preliminary data.</text>
</comment>
<dbReference type="AlphaFoldDB" id="C0E6X7"/>
<protein>
    <submittedName>
        <fullName evidence="1">Uncharacterized protein</fullName>
    </submittedName>
</protein>
<gene>
    <name evidence="1" type="ORF">CORMATOL_02765</name>
</gene>
<accession>C0E6X7</accession>